<comment type="caution">
    <text evidence="1">The sequence shown here is derived from an EMBL/GenBank/DDBJ whole genome shotgun (WGS) entry which is preliminary data.</text>
</comment>
<keyword evidence="2" id="KW-1185">Reference proteome</keyword>
<accession>A0ABY2FQH8</accession>
<sequence>MHQRSRQGGCAGRPVGAGLLIHPSVRNARGVSDLGGPFWCGGGSVGDGLSTVGAQVQYGKGTGGQPVGVATAGWALGVSVLPFTAEGRSHLHWSIPITVRNGMGNDETVGSRPLRLRWIGGASLPTTGGWRVHASEFLAELLLEENWVELRLRGLLPRLTRAETLRAKPTDLSEAFPIRSRISFRGVGFRRPDGREYYFKSGQNRQHSPCPSRSELSGIVDRSTGFQVMAA</sequence>
<dbReference type="EMBL" id="SODU01000001">
    <property type="protein sequence ID" value="TDW95402.1"/>
    <property type="molecule type" value="Genomic_DNA"/>
</dbReference>
<evidence type="ECO:0000313" key="2">
    <source>
        <dbReference type="Proteomes" id="UP000295060"/>
    </source>
</evidence>
<organism evidence="1 2">
    <name type="scientific">Kribbella pratensis</name>
    <dbReference type="NCBI Taxonomy" id="2512112"/>
    <lineage>
        <taxon>Bacteria</taxon>
        <taxon>Bacillati</taxon>
        <taxon>Actinomycetota</taxon>
        <taxon>Actinomycetes</taxon>
        <taxon>Propionibacteriales</taxon>
        <taxon>Kribbellaceae</taxon>
        <taxon>Kribbella</taxon>
    </lineage>
</organism>
<proteinExistence type="predicted"/>
<name>A0ABY2FQH8_9ACTN</name>
<dbReference type="Proteomes" id="UP000295060">
    <property type="component" value="Unassembled WGS sequence"/>
</dbReference>
<protein>
    <submittedName>
        <fullName evidence="1">Uncharacterized protein</fullName>
    </submittedName>
</protein>
<gene>
    <name evidence="1" type="ORF">EV137_2742</name>
</gene>
<evidence type="ECO:0000313" key="1">
    <source>
        <dbReference type="EMBL" id="TDW95402.1"/>
    </source>
</evidence>
<reference evidence="1 2" key="1">
    <citation type="submission" date="2019-03" db="EMBL/GenBank/DDBJ databases">
        <title>Genomic Encyclopedia of Type Strains, Phase III (KMG-III): the genomes of soil and plant-associated and newly described type strains.</title>
        <authorList>
            <person name="Whitman W."/>
        </authorList>
    </citation>
    <scope>NUCLEOTIDE SEQUENCE [LARGE SCALE GENOMIC DNA]</scope>
    <source>
        <strain evidence="1 2">VKMAc-2574</strain>
    </source>
</reference>